<sequence length="64" mass="6439">MARGRGDALPPSLPALSGLRAFSAPTPTQGRGAAMSNINGGDAPAGAIDKSLAKLQRRKAVLGR</sequence>
<gene>
    <name evidence="2" type="ORF">ETB97_002085</name>
</gene>
<dbReference type="EMBL" id="SPNV01000143">
    <property type="protein sequence ID" value="KAF5860059.1"/>
    <property type="molecule type" value="Genomic_DNA"/>
</dbReference>
<evidence type="ECO:0000256" key="1">
    <source>
        <dbReference type="SAM" id="MobiDB-lite"/>
    </source>
</evidence>
<keyword evidence="3" id="KW-1185">Reference proteome</keyword>
<feature type="region of interest" description="Disordered" evidence="1">
    <location>
        <begin position="1"/>
        <end position="43"/>
    </location>
</feature>
<reference evidence="2 3" key="1">
    <citation type="submission" date="2019-04" db="EMBL/GenBank/DDBJ databases">
        <title>Aspergillus burnettii sp. nov., novel species from soil in southeast Queensland.</title>
        <authorList>
            <person name="Gilchrist C.L.M."/>
            <person name="Pitt J.I."/>
            <person name="Lange L."/>
            <person name="Lacey H.J."/>
            <person name="Vuong D."/>
            <person name="Midgley D.J."/>
            <person name="Greenfield P."/>
            <person name="Bradbury M."/>
            <person name="Lacey E."/>
            <person name="Busk P.K."/>
            <person name="Pilgaard B."/>
            <person name="Chooi Y.H."/>
            <person name="Piggott A.M."/>
        </authorList>
    </citation>
    <scope>NUCLEOTIDE SEQUENCE [LARGE SCALE GENOMIC DNA]</scope>
    <source>
        <strain evidence="2 3">FRR 5400</strain>
    </source>
</reference>
<feature type="compositionally biased region" description="Low complexity" evidence="1">
    <location>
        <begin position="8"/>
        <end position="17"/>
    </location>
</feature>
<comment type="caution">
    <text evidence="2">The sequence shown here is derived from an EMBL/GenBank/DDBJ whole genome shotgun (WGS) entry which is preliminary data.</text>
</comment>
<proteinExistence type="predicted"/>
<name>A0A8H6A4L6_PETAA</name>
<dbReference type="Proteomes" id="UP000541154">
    <property type="component" value="Unassembled WGS sequence"/>
</dbReference>
<accession>A0A8H6A4L6</accession>
<dbReference type="AlphaFoldDB" id="A0A8H6A4L6"/>
<evidence type="ECO:0000313" key="2">
    <source>
        <dbReference type="EMBL" id="KAF5860059.1"/>
    </source>
</evidence>
<organism evidence="2 3">
    <name type="scientific">Petromyces alliaceus</name>
    <name type="common">Aspergillus alliaceus</name>
    <dbReference type="NCBI Taxonomy" id="209559"/>
    <lineage>
        <taxon>Eukaryota</taxon>
        <taxon>Fungi</taxon>
        <taxon>Dikarya</taxon>
        <taxon>Ascomycota</taxon>
        <taxon>Pezizomycotina</taxon>
        <taxon>Eurotiomycetes</taxon>
        <taxon>Eurotiomycetidae</taxon>
        <taxon>Eurotiales</taxon>
        <taxon>Aspergillaceae</taxon>
        <taxon>Aspergillus</taxon>
        <taxon>Aspergillus subgen. Circumdati</taxon>
    </lineage>
</organism>
<evidence type="ECO:0000313" key="3">
    <source>
        <dbReference type="Proteomes" id="UP000541154"/>
    </source>
</evidence>
<protein>
    <submittedName>
        <fullName evidence="2">Uncharacterized protein</fullName>
    </submittedName>
</protein>